<evidence type="ECO:0000256" key="8">
    <source>
        <dbReference type="ARBA" id="ARBA00022833"/>
    </source>
</evidence>
<dbReference type="AlphaFoldDB" id="A0AAW1RQE7"/>
<gene>
    <name evidence="12" type="ORF">WJX74_010086</name>
</gene>
<evidence type="ECO:0000256" key="7">
    <source>
        <dbReference type="ARBA" id="ARBA00022807"/>
    </source>
</evidence>
<evidence type="ECO:0000256" key="5">
    <source>
        <dbReference type="ARBA" id="ARBA00022786"/>
    </source>
</evidence>
<keyword evidence="7 9" id="KW-0788">Thiol protease</keyword>
<protein>
    <recommendedName>
        <fullName evidence="9">Ubiquitin thioesterase OTU</fullName>
        <ecNumber evidence="9">3.4.19.12</ecNumber>
    </recommendedName>
</protein>
<dbReference type="InterPro" id="IPR003903">
    <property type="entry name" value="UIM_dom"/>
</dbReference>
<dbReference type="GO" id="GO:0036503">
    <property type="term" value="P:ERAD pathway"/>
    <property type="evidence" value="ECO:0007669"/>
    <property type="project" value="TreeGrafter"/>
</dbReference>
<evidence type="ECO:0000256" key="10">
    <source>
        <dbReference type="SAM" id="MobiDB-lite"/>
    </source>
</evidence>
<keyword evidence="4" id="KW-0863">Zinc-finger</keyword>
<feature type="compositionally biased region" description="Low complexity" evidence="10">
    <location>
        <begin position="85"/>
        <end position="100"/>
    </location>
</feature>
<keyword evidence="8" id="KW-0862">Zinc</keyword>
<sequence length="403" mass="42447">MNLRVRGPRGQSTLTGLEATTTTIADLQQRLEDNTGILAAEQQWLTGWPLLKLEVSGDLSRPLECLQLSHNDLLVVQQGPPAPAVPATTAAATDDAGSADAEMDEDPELAAAIAASLQDSQQSAEEPAAVKQPFQGINGNPTQNGHGPAVIGVRTPSQNSSASRLPASASHGNGSAVLGSQSAASPSGAPVSVILSDGTAVVRRIIASDNSCLFNAVGYVMEGSLQEAPHLRQVIAETVAADSDTFTEGFLGRPNKEYCQWILKADKWGGAIELSILSKFFACEIAAYDIQTQRQDVYGQDGGYGQQALLLYDGLHYDAMAVAAFDGAPKELDIRMFDPNAPQAAAIHKGAAELVAQAHKARQFTDVANFTLRCGACQLGLKGEKEALEHAKATGHANFQEYS</sequence>
<keyword evidence="3" id="KW-0479">Metal-binding</keyword>
<dbReference type="CDD" id="cd22793">
    <property type="entry name" value="OTU_plant_OTU1_2-like"/>
    <property type="match status" value="1"/>
</dbReference>
<keyword evidence="5 9" id="KW-0833">Ubl conjugation pathway</keyword>
<keyword evidence="6 9" id="KW-0378">Hydrolase</keyword>
<evidence type="ECO:0000256" key="2">
    <source>
        <dbReference type="ARBA" id="ARBA00022670"/>
    </source>
</evidence>
<dbReference type="PANTHER" id="PTHR13312">
    <property type="entry name" value="HIV-INDUCED PROTEIN-7-LIKE PROTEASE"/>
    <property type="match status" value="1"/>
</dbReference>
<keyword evidence="9" id="KW-0963">Cytoplasm</keyword>
<dbReference type="EMBL" id="JALJOS010000008">
    <property type="protein sequence ID" value="KAK9835878.1"/>
    <property type="molecule type" value="Genomic_DNA"/>
</dbReference>
<dbReference type="GO" id="GO:0016579">
    <property type="term" value="P:protein deubiquitination"/>
    <property type="evidence" value="ECO:0007669"/>
    <property type="project" value="TreeGrafter"/>
</dbReference>
<dbReference type="Gene3D" id="3.90.70.80">
    <property type="match status" value="1"/>
</dbReference>
<feature type="compositionally biased region" description="Low complexity" evidence="10">
    <location>
        <begin position="179"/>
        <end position="188"/>
    </location>
</feature>
<dbReference type="Pfam" id="PF02338">
    <property type="entry name" value="OTU"/>
    <property type="match status" value="1"/>
</dbReference>
<dbReference type="Gene3D" id="3.10.20.90">
    <property type="entry name" value="Phosphatidylinositol 3-kinase Catalytic Subunit, Chain A, domain 1"/>
    <property type="match status" value="1"/>
</dbReference>
<feature type="region of interest" description="Disordered" evidence="10">
    <location>
        <begin position="116"/>
        <end position="188"/>
    </location>
</feature>
<keyword evidence="13" id="KW-1185">Reference proteome</keyword>
<dbReference type="InterPro" id="IPR003323">
    <property type="entry name" value="OTU_dom"/>
</dbReference>
<dbReference type="PROSITE" id="PS50802">
    <property type="entry name" value="OTU"/>
    <property type="match status" value="1"/>
</dbReference>
<comment type="caution">
    <text evidence="12">The sequence shown here is derived from an EMBL/GenBank/DDBJ whole genome shotgun (WGS) entry which is preliminary data.</text>
</comment>
<dbReference type="GO" id="GO:0005634">
    <property type="term" value="C:nucleus"/>
    <property type="evidence" value="ECO:0007669"/>
    <property type="project" value="TreeGrafter"/>
</dbReference>
<dbReference type="GO" id="GO:0030968">
    <property type="term" value="P:endoplasmic reticulum unfolded protein response"/>
    <property type="evidence" value="ECO:0007669"/>
    <property type="project" value="TreeGrafter"/>
</dbReference>
<dbReference type="Pfam" id="PF21403">
    <property type="entry name" value="OTU1_UBXL"/>
    <property type="match status" value="1"/>
</dbReference>
<evidence type="ECO:0000259" key="11">
    <source>
        <dbReference type="PROSITE" id="PS50802"/>
    </source>
</evidence>
<evidence type="ECO:0000256" key="9">
    <source>
        <dbReference type="RuleBase" id="RU367104"/>
    </source>
</evidence>
<dbReference type="Proteomes" id="UP001438707">
    <property type="component" value="Unassembled WGS sequence"/>
</dbReference>
<dbReference type="InterPro" id="IPR048857">
    <property type="entry name" value="OTU1_Ubl"/>
</dbReference>
<name>A0AAW1RQE7_9CHLO</name>
<comment type="function">
    <text evidence="9">Hydrolase that can remove conjugated ubiquitin from proteins and may therefore play an important regulatory role at the level of protein turnover by preventing degradation.</text>
</comment>
<keyword evidence="2" id="KW-0645">Protease</keyword>
<proteinExistence type="predicted"/>
<dbReference type="InterPro" id="IPR057766">
    <property type="entry name" value="Znf-C2H2_OTU1-like_C"/>
</dbReference>
<dbReference type="GO" id="GO:0004843">
    <property type="term" value="F:cysteine-type deubiquitinase activity"/>
    <property type="evidence" value="ECO:0007669"/>
    <property type="project" value="UniProtKB-UniRule"/>
</dbReference>
<evidence type="ECO:0000256" key="3">
    <source>
        <dbReference type="ARBA" id="ARBA00022723"/>
    </source>
</evidence>
<comment type="catalytic activity">
    <reaction evidence="1 9">
        <text>Thiol-dependent hydrolysis of ester, thioester, amide, peptide and isopeptide bonds formed by the C-terminal Gly of ubiquitin (a 76-residue protein attached to proteins as an intracellular targeting signal).</text>
        <dbReference type="EC" id="3.4.19.12"/>
    </reaction>
</comment>
<dbReference type="Pfam" id="PF24560">
    <property type="entry name" value="zf-C2H2_OTU1_C"/>
    <property type="match status" value="1"/>
</dbReference>
<dbReference type="GO" id="GO:0005829">
    <property type="term" value="C:cytosol"/>
    <property type="evidence" value="ECO:0007669"/>
    <property type="project" value="TreeGrafter"/>
</dbReference>
<dbReference type="EC" id="3.4.19.12" evidence="9"/>
<feature type="region of interest" description="Disordered" evidence="10">
    <location>
        <begin position="80"/>
        <end position="104"/>
    </location>
</feature>
<reference evidence="12 13" key="1">
    <citation type="journal article" date="2024" name="Nat. Commun.">
        <title>Phylogenomics reveals the evolutionary origins of lichenization in chlorophyte algae.</title>
        <authorList>
            <person name="Puginier C."/>
            <person name="Libourel C."/>
            <person name="Otte J."/>
            <person name="Skaloud P."/>
            <person name="Haon M."/>
            <person name="Grisel S."/>
            <person name="Petersen M."/>
            <person name="Berrin J.G."/>
            <person name="Delaux P.M."/>
            <person name="Dal Grande F."/>
            <person name="Keller J."/>
        </authorList>
    </citation>
    <scope>NUCLEOTIDE SEQUENCE [LARGE SCALE GENOMIC DNA]</scope>
    <source>
        <strain evidence="12 13">SAG 2145</strain>
    </source>
</reference>
<dbReference type="InterPro" id="IPR038765">
    <property type="entry name" value="Papain-like_cys_pep_sf"/>
</dbReference>
<evidence type="ECO:0000313" key="12">
    <source>
        <dbReference type="EMBL" id="KAK9835878.1"/>
    </source>
</evidence>
<evidence type="ECO:0000256" key="6">
    <source>
        <dbReference type="ARBA" id="ARBA00022801"/>
    </source>
</evidence>
<accession>A0AAW1RQE7</accession>
<organism evidence="12 13">
    <name type="scientific">Apatococcus lobatus</name>
    <dbReference type="NCBI Taxonomy" id="904363"/>
    <lineage>
        <taxon>Eukaryota</taxon>
        <taxon>Viridiplantae</taxon>
        <taxon>Chlorophyta</taxon>
        <taxon>core chlorophytes</taxon>
        <taxon>Trebouxiophyceae</taxon>
        <taxon>Chlorellales</taxon>
        <taxon>Chlorellaceae</taxon>
        <taxon>Apatococcus</taxon>
    </lineage>
</organism>
<comment type="subcellular location">
    <subcellularLocation>
        <location evidence="9">Cytoplasm</location>
    </subcellularLocation>
</comment>
<feature type="compositionally biased region" description="Polar residues" evidence="10">
    <location>
        <begin position="135"/>
        <end position="145"/>
    </location>
</feature>
<dbReference type="PANTHER" id="PTHR13312:SF0">
    <property type="entry name" value="UBIQUITIN THIOESTERASE OTU1"/>
    <property type="match status" value="1"/>
</dbReference>
<evidence type="ECO:0000256" key="1">
    <source>
        <dbReference type="ARBA" id="ARBA00000707"/>
    </source>
</evidence>
<evidence type="ECO:0000313" key="13">
    <source>
        <dbReference type="Proteomes" id="UP001438707"/>
    </source>
</evidence>
<feature type="domain" description="OTU" evidence="11">
    <location>
        <begin position="201"/>
        <end position="323"/>
    </location>
</feature>
<dbReference type="PROSITE" id="PS50330">
    <property type="entry name" value="UIM"/>
    <property type="match status" value="1"/>
</dbReference>
<evidence type="ECO:0000256" key="4">
    <source>
        <dbReference type="ARBA" id="ARBA00022771"/>
    </source>
</evidence>
<dbReference type="SUPFAM" id="SSF54001">
    <property type="entry name" value="Cysteine proteinases"/>
    <property type="match status" value="1"/>
</dbReference>